<gene>
    <name evidence="2" type="ORF">SAMN04490185_0328</name>
</gene>
<feature type="compositionally biased region" description="Acidic residues" evidence="1">
    <location>
        <begin position="578"/>
        <end position="595"/>
    </location>
</feature>
<evidence type="ECO:0000256" key="1">
    <source>
        <dbReference type="SAM" id="MobiDB-lite"/>
    </source>
</evidence>
<feature type="region of interest" description="Disordered" evidence="1">
    <location>
        <begin position="570"/>
        <end position="606"/>
    </location>
</feature>
<name>A0A1H4MMN6_9PSED</name>
<feature type="region of interest" description="Disordered" evidence="1">
    <location>
        <begin position="306"/>
        <end position="359"/>
    </location>
</feature>
<evidence type="ECO:0000313" key="3">
    <source>
        <dbReference type="Proteomes" id="UP000183114"/>
    </source>
</evidence>
<protein>
    <submittedName>
        <fullName evidence="2">Uncharacterized protein</fullName>
    </submittedName>
</protein>
<feature type="compositionally biased region" description="Polar residues" evidence="1">
    <location>
        <begin position="350"/>
        <end position="359"/>
    </location>
</feature>
<organism evidence="2 3">
    <name type="scientific">Pseudomonas frederiksbergensis</name>
    <dbReference type="NCBI Taxonomy" id="104087"/>
    <lineage>
        <taxon>Bacteria</taxon>
        <taxon>Pseudomonadati</taxon>
        <taxon>Pseudomonadota</taxon>
        <taxon>Gammaproteobacteria</taxon>
        <taxon>Pseudomonadales</taxon>
        <taxon>Pseudomonadaceae</taxon>
        <taxon>Pseudomonas</taxon>
    </lineage>
</organism>
<evidence type="ECO:0000313" key="2">
    <source>
        <dbReference type="EMBL" id="SEB84034.1"/>
    </source>
</evidence>
<reference evidence="2 3" key="1">
    <citation type="submission" date="2016-10" db="EMBL/GenBank/DDBJ databases">
        <authorList>
            <person name="de Groot N.N."/>
        </authorList>
    </citation>
    <scope>NUCLEOTIDE SEQUENCE [LARGE SCALE GENOMIC DNA]</scope>
    <source>
        <strain evidence="2 3">BS3655</strain>
    </source>
</reference>
<dbReference type="AlphaFoldDB" id="A0A1H4MMN6"/>
<dbReference type="EMBL" id="FNTF01000002">
    <property type="protein sequence ID" value="SEB84034.1"/>
    <property type="molecule type" value="Genomic_DNA"/>
</dbReference>
<dbReference type="Proteomes" id="UP000183114">
    <property type="component" value="Unassembled WGS sequence"/>
</dbReference>
<accession>A0A1H4MMN6</accession>
<sequence>MSSDTTPPAPLLPITGPSLTQPSLLPLPVLNVQDTATAGAPTAASGSDPLHRFRLPASSSNLLPAPGADGFRVQAQRRYVDIQSGGTVLVEFDSAVGMYRAKRRNELTASGPALRLNPESRTWRLAAESLPGESSIKPTHVPQPAPAQQLPAQSYVDIAHYTWEPQATNLHGYVVMHRKQDADPLVGPATQYAFVDMNGHFVRVDPPDTPIIQPAQQIPAWTDYDIWDFYGLQGAQISRFRAEVASTGNKPQWAQPRTNRRRKPHLINELRRWMAPDKQQDEFAELMEPHSYGQLKAMFDNVQLNQRHPQPTPQKRPLIDEQPGPSKKRPLIEDLSGPGLPATPPRLPDTQPTTETGNTPDYVEMARVTAEERGKLLEQLQVRMNLRGPHKTLDEVAATMKPYNLSNRQLTQMLAEIQANGTAPQWAENHKQTSIDETNINRFNDAYEELLPEIFSLRNRGRGFTDFNANYTRTYLDGLLAYAGYKRNKYNCLYRTDIPAMFRGDDRTPFEFSRDGHMLPRQDLGEGSTTQKAVSATFSLNNAKQYIRQFGKQSGIKELLYDTQYHKYPGDLSRTESSDTESVDSAADSDTDSGSDSEPGRITEKDYYPKRLNQNIAFCYLLDTRNIEIVPARENYHFNRDALDESKRTGGKTWFPDDDLEGHISISSRGFSADRIWLVNSTFTRAARVSDIYLQSYVHADHSTRGEADSIEERTWAGANNLSDYDMLIDQVAAANKPVINFPAGKEVFSNDVVFTPDLITPTTA</sequence>
<proteinExistence type="predicted"/>